<accession>A0A7M7PJF0</accession>
<sequence length="553" mass="60762">MVSPGTLAAANNQTRLLDDSSPTLNQNQAQDSIDVVDINLESRNKVVPGSTNSRMTSPTMATTTDMRKKWQVLPGRNTYFCDGRILMAKQKGIFYLTTFLILMVSTMFFAFDSPYLAKRVTIAIPLIAAVMVVFCLATLFRTSFTDPGILPRGTAAELADLERQIEPPNPDNPQYRPPPRTREVTIRGQTVILKYCFSCKLFRPPRTSHCSMCDNCVENFDHHCPWVGNCVGKRNYRYFYLFLVSTCILSMFVFACNITTLVLVTTEQGGFLEALKNKPARYPFPIFLTPLGSIVEALVCFISIWSVLGLAGFHTYLIAAGITTNEDIKGAWSKKHDQDAFNPYSNGSAVSNFCSTLCGPNTPSLIDRRGIVTEEYTKTLCQSSHMSPAQPYIPVQNSTIDGATYPRQAIPRSSLTTSSSSDSSTYESCSEDRPFSRHHPRPAHPVSFLQLSDLSTTSSIQSNKDSMVSPTNSNASTLRFSAALNSVNSTSSPTQQQQHEMQPLLPAGHGEEQCDTRPEDAAGSPQPSPGVTTSSHDAFQTPSQCGILKLSSV</sequence>
<dbReference type="OrthoDB" id="4096362at2759"/>
<keyword evidence="2 10" id="KW-0808">Transferase</keyword>
<dbReference type="GO" id="GO:0006612">
    <property type="term" value="P:protein targeting to membrane"/>
    <property type="evidence" value="ECO:0000318"/>
    <property type="project" value="GO_Central"/>
</dbReference>
<reference evidence="14" key="1">
    <citation type="submission" date="2015-02" db="EMBL/GenBank/DDBJ databases">
        <title>Genome sequencing for Strongylocentrotus purpuratus.</title>
        <authorList>
            <person name="Murali S."/>
            <person name="Liu Y."/>
            <person name="Vee V."/>
            <person name="English A."/>
            <person name="Wang M."/>
            <person name="Skinner E."/>
            <person name="Han Y."/>
            <person name="Muzny D.M."/>
            <person name="Worley K.C."/>
            <person name="Gibbs R.A."/>
        </authorList>
    </citation>
    <scope>NUCLEOTIDE SEQUENCE</scope>
</reference>
<feature type="compositionally biased region" description="Polar residues" evidence="11">
    <location>
        <begin position="9"/>
        <end position="26"/>
    </location>
</feature>
<dbReference type="PROSITE" id="PS50216">
    <property type="entry name" value="DHHC"/>
    <property type="match status" value="1"/>
</dbReference>
<comment type="domain">
    <text evidence="10">The DHHC domain is required for palmitoyltransferase activity.</text>
</comment>
<feature type="transmembrane region" description="Helical" evidence="10">
    <location>
        <begin position="238"/>
        <end position="264"/>
    </location>
</feature>
<feature type="compositionally biased region" description="Polar residues" evidence="11">
    <location>
        <begin position="486"/>
        <end position="500"/>
    </location>
</feature>
<feature type="compositionally biased region" description="Low complexity" evidence="11">
    <location>
        <begin position="413"/>
        <end position="428"/>
    </location>
</feature>
<reference evidence="13" key="2">
    <citation type="submission" date="2021-01" db="UniProtKB">
        <authorList>
            <consortium name="EnsemblMetazoa"/>
        </authorList>
    </citation>
    <scope>IDENTIFICATION</scope>
</reference>
<feature type="compositionally biased region" description="Polar residues" evidence="11">
    <location>
        <begin position="529"/>
        <end position="544"/>
    </location>
</feature>
<dbReference type="GeneID" id="591489"/>
<comment type="subcellular location">
    <subcellularLocation>
        <location evidence="1">Endomembrane system</location>
        <topology evidence="1">Multi-pass membrane protein</topology>
    </subcellularLocation>
</comment>
<dbReference type="GO" id="GO:0019706">
    <property type="term" value="F:protein-cysteine S-palmitoyltransferase activity"/>
    <property type="evidence" value="ECO:0000318"/>
    <property type="project" value="GO_Central"/>
</dbReference>
<feature type="transmembrane region" description="Helical" evidence="10">
    <location>
        <begin position="93"/>
        <end position="110"/>
    </location>
</feature>
<dbReference type="GO" id="GO:0005783">
    <property type="term" value="C:endoplasmic reticulum"/>
    <property type="evidence" value="ECO:0000318"/>
    <property type="project" value="GO_Central"/>
</dbReference>
<evidence type="ECO:0000256" key="2">
    <source>
        <dbReference type="ARBA" id="ARBA00022679"/>
    </source>
</evidence>
<evidence type="ECO:0000256" key="11">
    <source>
        <dbReference type="SAM" id="MobiDB-lite"/>
    </source>
</evidence>
<evidence type="ECO:0000256" key="4">
    <source>
        <dbReference type="ARBA" id="ARBA00022989"/>
    </source>
</evidence>
<dbReference type="GO" id="GO:0005794">
    <property type="term" value="C:Golgi apparatus"/>
    <property type="evidence" value="ECO:0000318"/>
    <property type="project" value="GO_Central"/>
</dbReference>
<evidence type="ECO:0000313" key="14">
    <source>
        <dbReference type="Proteomes" id="UP000007110"/>
    </source>
</evidence>
<name>A0A7M7PJF0_STRPU</name>
<dbReference type="PANTHER" id="PTHR22883:SF43">
    <property type="entry name" value="PALMITOYLTRANSFERASE APP"/>
    <property type="match status" value="1"/>
</dbReference>
<dbReference type="AlphaFoldDB" id="A0A7M7PJF0"/>
<keyword evidence="6" id="KW-0564">Palmitate</keyword>
<feature type="region of interest" description="Disordered" evidence="11">
    <location>
        <begin position="486"/>
        <end position="545"/>
    </location>
</feature>
<feature type="transmembrane region" description="Helical" evidence="10">
    <location>
        <begin position="122"/>
        <end position="140"/>
    </location>
</feature>
<feature type="domain" description="Palmitoyltransferase DHHC" evidence="12">
    <location>
        <begin position="193"/>
        <end position="329"/>
    </location>
</feature>
<comment type="similarity">
    <text evidence="10">Belongs to the DHHC palmitoyltransferase family.</text>
</comment>
<evidence type="ECO:0000256" key="10">
    <source>
        <dbReference type="RuleBase" id="RU079119"/>
    </source>
</evidence>
<feature type="region of interest" description="Disordered" evidence="11">
    <location>
        <begin position="404"/>
        <end position="444"/>
    </location>
</feature>
<evidence type="ECO:0000256" key="3">
    <source>
        <dbReference type="ARBA" id="ARBA00022692"/>
    </source>
</evidence>
<dbReference type="EC" id="2.3.1.225" evidence="10"/>
<evidence type="ECO:0000313" key="13">
    <source>
        <dbReference type="EnsemblMetazoa" id="XP_030851165"/>
    </source>
</evidence>
<comment type="catalytic activity">
    <reaction evidence="9 10">
        <text>L-cysteinyl-[protein] + hexadecanoyl-CoA = S-hexadecanoyl-L-cysteinyl-[protein] + CoA</text>
        <dbReference type="Rhea" id="RHEA:36683"/>
        <dbReference type="Rhea" id="RHEA-COMP:10131"/>
        <dbReference type="Rhea" id="RHEA-COMP:11032"/>
        <dbReference type="ChEBI" id="CHEBI:29950"/>
        <dbReference type="ChEBI" id="CHEBI:57287"/>
        <dbReference type="ChEBI" id="CHEBI:57379"/>
        <dbReference type="ChEBI" id="CHEBI:74151"/>
        <dbReference type="EC" id="2.3.1.225"/>
    </reaction>
</comment>
<evidence type="ECO:0000259" key="12">
    <source>
        <dbReference type="Pfam" id="PF01529"/>
    </source>
</evidence>
<dbReference type="KEGG" id="spu:591489"/>
<dbReference type="InParanoid" id="A0A7M7PJF0"/>
<keyword evidence="4 10" id="KW-1133">Transmembrane helix</keyword>
<evidence type="ECO:0000256" key="8">
    <source>
        <dbReference type="ARBA" id="ARBA00023315"/>
    </source>
</evidence>
<keyword evidence="5 10" id="KW-0472">Membrane</keyword>
<dbReference type="PANTHER" id="PTHR22883">
    <property type="entry name" value="ZINC FINGER DHHC DOMAIN CONTAINING PROTEIN"/>
    <property type="match status" value="1"/>
</dbReference>
<evidence type="ECO:0000256" key="9">
    <source>
        <dbReference type="ARBA" id="ARBA00048048"/>
    </source>
</evidence>
<dbReference type="OMA" id="GCVENCK"/>
<evidence type="ECO:0000256" key="1">
    <source>
        <dbReference type="ARBA" id="ARBA00004127"/>
    </source>
</evidence>
<dbReference type="Pfam" id="PF01529">
    <property type="entry name" value="DHHC"/>
    <property type="match status" value="1"/>
</dbReference>
<keyword evidence="14" id="KW-1185">Reference proteome</keyword>
<evidence type="ECO:0000256" key="6">
    <source>
        <dbReference type="ARBA" id="ARBA00023139"/>
    </source>
</evidence>
<keyword evidence="7" id="KW-0449">Lipoprotein</keyword>
<dbReference type="InterPro" id="IPR001594">
    <property type="entry name" value="Palmitoyltrfase_DHHC"/>
</dbReference>
<dbReference type="RefSeq" id="XP_030851165.1">
    <property type="nucleotide sequence ID" value="XM_030995305.1"/>
</dbReference>
<feature type="compositionally biased region" description="Basic and acidic residues" evidence="11">
    <location>
        <begin position="509"/>
        <end position="520"/>
    </location>
</feature>
<keyword evidence="3 10" id="KW-0812">Transmembrane</keyword>
<dbReference type="InterPro" id="IPR039859">
    <property type="entry name" value="PFA4/ZDH16/20/ERF2-like"/>
</dbReference>
<proteinExistence type="inferred from homology"/>
<keyword evidence="8 10" id="KW-0012">Acyltransferase</keyword>
<evidence type="ECO:0000256" key="7">
    <source>
        <dbReference type="ARBA" id="ARBA00023288"/>
    </source>
</evidence>
<dbReference type="EnsemblMetazoa" id="XM_030995305">
    <property type="protein sequence ID" value="XP_030851165"/>
    <property type="gene ID" value="LOC591489"/>
</dbReference>
<evidence type="ECO:0000256" key="5">
    <source>
        <dbReference type="ARBA" id="ARBA00023136"/>
    </source>
</evidence>
<organism evidence="13 14">
    <name type="scientific">Strongylocentrotus purpuratus</name>
    <name type="common">Purple sea urchin</name>
    <dbReference type="NCBI Taxonomy" id="7668"/>
    <lineage>
        <taxon>Eukaryota</taxon>
        <taxon>Metazoa</taxon>
        <taxon>Echinodermata</taxon>
        <taxon>Eleutherozoa</taxon>
        <taxon>Echinozoa</taxon>
        <taxon>Echinoidea</taxon>
        <taxon>Euechinoidea</taxon>
        <taxon>Echinacea</taxon>
        <taxon>Camarodonta</taxon>
        <taxon>Echinidea</taxon>
        <taxon>Strongylocentrotidae</taxon>
        <taxon>Strongylocentrotus</taxon>
    </lineage>
</organism>
<feature type="region of interest" description="Disordered" evidence="11">
    <location>
        <begin position="1"/>
        <end position="26"/>
    </location>
</feature>
<dbReference type="Proteomes" id="UP000007110">
    <property type="component" value="Unassembled WGS sequence"/>
</dbReference>
<feature type="transmembrane region" description="Helical" evidence="10">
    <location>
        <begin position="284"/>
        <end position="308"/>
    </location>
</feature>
<protein>
    <recommendedName>
        <fullName evidence="10">Palmitoyltransferase</fullName>
        <ecNumber evidence="10">2.3.1.225</ecNumber>
    </recommendedName>
</protein>
<dbReference type="FunCoup" id="A0A7M7PJF0">
    <property type="interactions" value="1041"/>
</dbReference>